<dbReference type="KEGG" id="parq:DSM112329_02550"/>
<protein>
    <submittedName>
        <fullName evidence="1">Uncharacterized protein</fullName>
    </submittedName>
</protein>
<sequence>MPLLRCHRCELPTYTAARWSTRDECARCGAAIERSGPPYPTVFTGAEDRSAALAAGVDR</sequence>
<reference evidence="1" key="1">
    <citation type="submission" date="2022-12" db="EMBL/GenBank/DDBJ databases">
        <title>Paraconexibacter alkalitolerans sp. nov. and Baekduia alba sp. nov., isolated from soil and emended description of the genera Paraconexibacter (Chun et al., 2020) and Baekduia (An et al., 2020).</title>
        <authorList>
            <person name="Vieira S."/>
            <person name="Huber K.J."/>
            <person name="Geppert A."/>
            <person name="Wolf J."/>
            <person name="Neumann-Schaal M."/>
            <person name="Muesken M."/>
            <person name="Overmann J."/>
        </authorList>
    </citation>
    <scope>NUCLEOTIDE SEQUENCE</scope>
    <source>
        <strain evidence="1">AEG42_29</strain>
    </source>
</reference>
<gene>
    <name evidence="1" type="ORF">DSM112329_02550</name>
</gene>
<organism evidence="1">
    <name type="scientific">Paraconexibacter sp. AEG42_29</name>
    <dbReference type="NCBI Taxonomy" id="2997339"/>
    <lineage>
        <taxon>Bacteria</taxon>
        <taxon>Bacillati</taxon>
        <taxon>Actinomycetota</taxon>
        <taxon>Thermoleophilia</taxon>
        <taxon>Solirubrobacterales</taxon>
        <taxon>Paraconexibacteraceae</taxon>
        <taxon>Paraconexibacter</taxon>
    </lineage>
</organism>
<accession>A0AAU7AVL6</accession>
<name>A0AAU7AVL6_9ACTN</name>
<dbReference type="AlphaFoldDB" id="A0AAU7AVL6"/>
<proteinExistence type="predicted"/>
<evidence type="ECO:0000313" key="1">
    <source>
        <dbReference type="EMBL" id="XAY05692.1"/>
    </source>
</evidence>
<dbReference type="EMBL" id="CP114014">
    <property type="protein sequence ID" value="XAY05692.1"/>
    <property type="molecule type" value="Genomic_DNA"/>
</dbReference>
<dbReference type="RefSeq" id="WP_354702196.1">
    <property type="nucleotide sequence ID" value="NZ_CP114014.1"/>
</dbReference>